<reference evidence="1 2" key="1">
    <citation type="submission" date="2021-06" db="EMBL/GenBank/DDBJ databases">
        <authorList>
            <person name="Palmer J.M."/>
        </authorList>
    </citation>
    <scope>NUCLEOTIDE SEQUENCE [LARGE SCALE GENOMIC DNA]</scope>
    <source>
        <strain evidence="1 2">AS_MEX2019</strain>
        <tissue evidence="1">Muscle</tissue>
    </source>
</reference>
<accession>A0ABV0Z4W6</accession>
<gene>
    <name evidence="1" type="ORF">AMECASPLE_030727</name>
</gene>
<proteinExistence type="predicted"/>
<comment type="caution">
    <text evidence="1">The sequence shown here is derived from an EMBL/GenBank/DDBJ whole genome shotgun (WGS) entry which is preliminary data.</text>
</comment>
<dbReference type="Proteomes" id="UP001469553">
    <property type="component" value="Unassembled WGS sequence"/>
</dbReference>
<protein>
    <submittedName>
        <fullName evidence="1">Uncharacterized protein</fullName>
    </submittedName>
</protein>
<organism evidence="1 2">
    <name type="scientific">Ameca splendens</name>
    <dbReference type="NCBI Taxonomy" id="208324"/>
    <lineage>
        <taxon>Eukaryota</taxon>
        <taxon>Metazoa</taxon>
        <taxon>Chordata</taxon>
        <taxon>Craniata</taxon>
        <taxon>Vertebrata</taxon>
        <taxon>Euteleostomi</taxon>
        <taxon>Actinopterygii</taxon>
        <taxon>Neopterygii</taxon>
        <taxon>Teleostei</taxon>
        <taxon>Neoteleostei</taxon>
        <taxon>Acanthomorphata</taxon>
        <taxon>Ovalentaria</taxon>
        <taxon>Atherinomorphae</taxon>
        <taxon>Cyprinodontiformes</taxon>
        <taxon>Goodeidae</taxon>
        <taxon>Ameca</taxon>
    </lineage>
</organism>
<evidence type="ECO:0000313" key="2">
    <source>
        <dbReference type="Proteomes" id="UP001469553"/>
    </source>
</evidence>
<dbReference type="EMBL" id="JAHRIP010050736">
    <property type="protein sequence ID" value="MEQ2300919.1"/>
    <property type="molecule type" value="Genomic_DNA"/>
</dbReference>
<evidence type="ECO:0000313" key="1">
    <source>
        <dbReference type="EMBL" id="MEQ2300919.1"/>
    </source>
</evidence>
<name>A0ABV0Z4W6_9TELE</name>
<keyword evidence="2" id="KW-1185">Reference proteome</keyword>
<sequence>MLFLALRDKAIKSISSVVFKRHFKQPWRCGEDKPSCLTWPRLSGQVSCRRCVPAGCRSRVAASYFKHAVGHAREGP</sequence>